<dbReference type="InterPro" id="IPR012946">
    <property type="entry name" value="X8"/>
</dbReference>
<protein>
    <recommendedName>
        <fullName evidence="2">X8 domain-containing protein</fullName>
    </recommendedName>
</protein>
<feature type="non-terminal residue" evidence="3">
    <location>
        <position position="82"/>
    </location>
</feature>
<evidence type="ECO:0000313" key="3">
    <source>
        <dbReference type="EMBL" id="EYU19402.1"/>
    </source>
</evidence>
<sequence length="82" mass="9112">MQKPTGVWCVAKGDVSVKELRNLVQGACANRDYGLNCGNIAVGGPCYFKNNTKKQASYVLNLFYVKYNTYLAKYGTLTHKDP</sequence>
<dbReference type="Pfam" id="PF07983">
    <property type="entry name" value="X8"/>
    <property type="match status" value="1"/>
</dbReference>
<evidence type="ECO:0000259" key="2">
    <source>
        <dbReference type="SMART" id="SM00768"/>
    </source>
</evidence>
<keyword evidence="4" id="KW-1185">Reference proteome</keyword>
<dbReference type="PANTHER" id="PTHR31044">
    <property type="entry name" value="BETA-1,3 GLUCANASE"/>
    <property type="match status" value="1"/>
</dbReference>
<accession>A0A022PSR5</accession>
<gene>
    <name evidence="3" type="ORF">MIMGU_mgv1a020733mg</name>
</gene>
<name>A0A022PSR5_ERYGU</name>
<dbReference type="Proteomes" id="UP000030748">
    <property type="component" value="Unassembled WGS sequence"/>
</dbReference>
<dbReference type="InterPro" id="IPR044788">
    <property type="entry name" value="X8_dom_prot"/>
</dbReference>
<dbReference type="PANTHER" id="PTHR31044:SF71">
    <property type="entry name" value="MAJOR POLLEN ALLERGEN OLE E 10-LIKE"/>
    <property type="match status" value="1"/>
</dbReference>
<dbReference type="EMBL" id="KI632295">
    <property type="protein sequence ID" value="EYU19402.1"/>
    <property type="molecule type" value="Genomic_DNA"/>
</dbReference>
<evidence type="ECO:0000313" key="4">
    <source>
        <dbReference type="Proteomes" id="UP000030748"/>
    </source>
</evidence>
<organism evidence="3 4">
    <name type="scientific">Erythranthe guttata</name>
    <name type="common">Yellow monkey flower</name>
    <name type="synonym">Mimulus guttatus</name>
    <dbReference type="NCBI Taxonomy" id="4155"/>
    <lineage>
        <taxon>Eukaryota</taxon>
        <taxon>Viridiplantae</taxon>
        <taxon>Streptophyta</taxon>
        <taxon>Embryophyta</taxon>
        <taxon>Tracheophyta</taxon>
        <taxon>Spermatophyta</taxon>
        <taxon>Magnoliopsida</taxon>
        <taxon>eudicotyledons</taxon>
        <taxon>Gunneridae</taxon>
        <taxon>Pentapetalae</taxon>
        <taxon>asterids</taxon>
        <taxon>lamiids</taxon>
        <taxon>Lamiales</taxon>
        <taxon>Phrymaceae</taxon>
        <taxon>Erythranthe</taxon>
    </lineage>
</organism>
<proteinExistence type="predicted"/>
<dbReference type="AlphaFoldDB" id="A0A022PSR5"/>
<keyword evidence="1" id="KW-0732">Signal</keyword>
<dbReference type="SMART" id="SM00768">
    <property type="entry name" value="X8"/>
    <property type="match status" value="1"/>
</dbReference>
<evidence type="ECO:0000256" key="1">
    <source>
        <dbReference type="ARBA" id="ARBA00022729"/>
    </source>
</evidence>
<reference evidence="3 4" key="1">
    <citation type="journal article" date="2013" name="Proc. Natl. Acad. Sci. U.S.A.">
        <title>Fine-scale variation in meiotic recombination in Mimulus inferred from population shotgun sequencing.</title>
        <authorList>
            <person name="Hellsten U."/>
            <person name="Wright K.M."/>
            <person name="Jenkins J."/>
            <person name="Shu S."/>
            <person name="Yuan Y."/>
            <person name="Wessler S.R."/>
            <person name="Schmutz J."/>
            <person name="Willis J.H."/>
            <person name="Rokhsar D.S."/>
        </authorList>
    </citation>
    <scope>NUCLEOTIDE SEQUENCE [LARGE SCALE GENOMIC DNA]</scope>
    <source>
        <strain evidence="4">cv. DUN x IM62</strain>
    </source>
</reference>
<feature type="domain" description="X8" evidence="2">
    <location>
        <begin position="7"/>
        <end position="78"/>
    </location>
</feature>
<dbReference type="GO" id="GO:0009506">
    <property type="term" value="C:plasmodesma"/>
    <property type="evidence" value="ECO:0007669"/>
    <property type="project" value="UniProtKB-ARBA"/>
</dbReference>